<dbReference type="Gene3D" id="3.40.50.720">
    <property type="entry name" value="NAD(P)-binding Rossmann-like Domain"/>
    <property type="match status" value="1"/>
</dbReference>
<keyword evidence="6 13" id="KW-0028">Amino-acid biosynthesis</keyword>
<dbReference type="PIRSF" id="PIRSF000098">
    <property type="entry name" value="Homoser_dehydrog"/>
    <property type="match status" value="1"/>
</dbReference>
<evidence type="ECO:0000256" key="3">
    <source>
        <dbReference type="ARBA" id="ARBA00006753"/>
    </source>
</evidence>
<reference evidence="16" key="2">
    <citation type="journal article" date="2021" name="PeerJ">
        <title>Extensive microbial diversity within the chicken gut microbiome revealed by metagenomics and culture.</title>
        <authorList>
            <person name="Gilroy R."/>
            <person name="Ravi A."/>
            <person name="Getino M."/>
            <person name="Pursley I."/>
            <person name="Horton D.L."/>
            <person name="Alikhan N.F."/>
            <person name="Baker D."/>
            <person name="Gharbi K."/>
            <person name="Hall N."/>
            <person name="Watson M."/>
            <person name="Adriaenssens E.M."/>
            <person name="Foster-Nyarko E."/>
            <person name="Jarju S."/>
            <person name="Secka A."/>
            <person name="Antonio M."/>
            <person name="Oren A."/>
            <person name="Chaudhuri R.R."/>
            <person name="La Ragione R."/>
            <person name="Hildebrand F."/>
            <person name="Pallen M.J."/>
        </authorList>
    </citation>
    <scope>NUCLEOTIDE SEQUENCE</scope>
    <source>
        <strain evidence="16">6276</strain>
    </source>
</reference>
<evidence type="ECO:0000256" key="10">
    <source>
        <dbReference type="ARBA" id="ARBA00023167"/>
    </source>
</evidence>
<evidence type="ECO:0000256" key="12">
    <source>
        <dbReference type="PIRSR" id="PIRSR000098-2"/>
    </source>
</evidence>
<evidence type="ECO:0000313" key="16">
    <source>
        <dbReference type="EMBL" id="HIS35754.1"/>
    </source>
</evidence>
<dbReference type="Gene3D" id="3.30.360.10">
    <property type="entry name" value="Dihydrodipicolinate Reductase, domain 2"/>
    <property type="match status" value="1"/>
</dbReference>
<evidence type="ECO:0000256" key="1">
    <source>
        <dbReference type="ARBA" id="ARBA00005056"/>
    </source>
</evidence>
<feature type="domain" description="ACT" evidence="15">
    <location>
        <begin position="349"/>
        <end position="424"/>
    </location>
</feature>
<dbReference type="PROSITE" id="PS01042">
    <property type="entry name" value="HOMOSER_DHGENASE"/>
    <property type="match status" value="1"/>
</dbReference>
<organism evidence="16 17">
    <name type="scientific">Candidatus Scatousia excrementigallinarum</name>
    <dbReference type="NCBI Taxonomy" id="2840935"/>
    <lineage>
        <taxon>Bacteria</taxon>
        <taxon>Candidatus Scatousia</taxon>
    </lineage>
</organism>
<dbReference type="InterPro" id="IPR016204">
    <property type="entry name" value="HDH"/>
</dbReference>
<comment type="caution">
    <text evidence="16">The sequence shown here is derived from an EMBL/GenBank/DDBJ whole genome shotgun (WGS) entry which is preliminary data.</text>
</comment>
<protein>
    <recommendedName>
        <fullName evidence="5 13">Homoserine dehydrogenase</fullName>
        <ecNumber evidence="4 13">1.1.1.3</ecNumber>
    </recommendedName>
</protein>
<dbReference type="PROSITE" id="PS51671">
    <property type="entry name" value="ACT"/>
    <property type="match status" value="1"/>
</dbReference>
<dbReference type="Gene3D" id="3.30.70.260">
    <property type="match status" value="1"/>
</dbReference>
<keyword evidence="9 13" id="KW-0560">Oxidoreductase</keyword>
<dbReference type="GO" id="GO:0009088">
    <property type="term" value="P:threonine biosynthetic process"/>
    <property type="evidence" value="ECO:0007669"/>
    <property type="project" value="UniProtKB-KW"/>
</dbReference>
<dbReference type="SUPFAM" id="SSF55021">
    <property type="entry name" value="ACT-like"/>
    <property type="match status" value="1"/>
</dbReference>
<dbReference type="Pfam" id="PF00742">
    <property type="entry name" value="Homoserine_dh"/>
    <property type="match status" value="1"/>
</dbReference>
<dbReference type="InterPro" id="IPR002912">
    <property type="entry name" value="ACT_dom"/>
</dbReference>
<evidence type="ECO:0000256" key="5">
    <source>
        <dbReference type="ARBA" id="ARBA00013376"/>
    </source>
</evidence>
<dbReference type="Pfam" id="PF01842">
    <property type="entry name" value="ACT"/>
    <property type="match status" value="1"/>
</dbReference>
<dbReference type="InterPro" id="IPR005106">
    <property type="entry name" value="Asp/hSer_DH_NAD-bd"/>
</dbReference>
<dbReference type="EMBL" id="DVIU01000081">
    <property type="protein sequence ID" value="HIS35754.1"/>
    <property type="molecule type" value="Genomic_DNA"/>
</dbReference>
<feature type="binding site" evidence="12">
    <location>
        <begin position="13"/>
        <end position="20"/>
    </location>
    <ligand>
        <name>NADP(+)</name>
        <dbReference type="ChEBI" id="CHEBI:58349"/>
    </ligand>
</feature>
<dbReference type="Pfam" id="PF03447">
    <property type="entry name" value="NAD_binding_3"/>
    <property type="match status" value="1"/>
</dbReference>
<keyword evidence="10 13" id="KW-0486">Methionine biosynthesis</keyword>
<reference evidence="16" key="1">
    <citation type="submission" date="2020-10" db="EMBL/GenBank/DDBJ databases">
        <authorList>
            <person name="Gilroy R."/>
        </authorList>
    </citation>
    <scope>NUCLEOTIDE SEQUENCE</scope>
    <source>
        <strain evidence="16">6276</strain>
    </source>
</reference>
<evidence type="ECO:0000256" key="14">
    <source>
        <dbReference type="RuleBase" id="RU004171"/>
    </source>
</evidence>
<dbReference type="SUPFAM" id="SSF51735">
    <property type="entry name" value="NAD(P)-binding Rossmann-fold domains"/>
    <property type="match status" value="1"/>
</dbReference>
<dbReference type="InterPro" id="IPR036291">
    <property type="entry name" value="NAD(P)-bd_dom_sf"/>
</dbReference>
<dbReference type="InterPro" id="IPR001342">
    <property type="entry name" value="HDH_cat"/>
</dbReference>
<feature type="active site" description="Proton donor" evidence="11">
    <location>
        <position position="201"/>
    </location>
</feature>
<dbReference type="FunFam" id="3.30.360.10:FF:000005">
    <property type="entry name" value="Homoserine dehydrogenase"/>
    <property type="match status" value="1"/>
</dbReference>
<dbReference type="GO" id="GO:0004412">
    <property type="term" value="F:homoserine dehydrogenase activity"/>
    <property type="evidence" value="ECO:0007669"/>
    <property type="project" value="UniProtKB-EC"/>
</dbReference>
<dbReference type="PANTHER" id="PTHR43331:SF1">
    <property type="entry name" value="HOMOSERINE DEHYDROGENASE"/>
    <property type="match status" value="1"/>
</dbReference>
<evidence type="ECO:0000256" key="7">
    <source>
        <dbReference type="ARBA" id="ARBA00022697"/>
    </source>
</evidence>
<evidence type="ECO:0000313" key="17">
    <source>
        <dbReference type="Proteomes" id="UP000823928"/>
    </source>
</evidence>
<evidence type="ECO:0000256" key="6">
    <source>
        <dbReference type="ARBA" id="ARBA00022605"/>
    </source>
</evidence>
<dbReference type="NCBIfam" id="NF004976">
    <property type="entry name" value="PRK06349.1"/>
    <property type="match status" value="1"/>
</dbReference>
<dbReference type="CDD" id="cd04881">
    <property type="entry name" value="ACT_HSDH-Hom"/>
    <property type="match status" value="1"/>
</dbReference>
<dbReference type="PANTHER" id="PTHR43331">
    <property type="entry name" value="HOMOSERINE DEHYDROGENASE"/>
    <property type="match status" value="1"/>
</dbReference>
<evidence type="ECO:0000259" key="15">
    <source>
        <dbReference type="PROSITE" id="PS51671"/>
    </source>
</evidence>
<evidence type="ECO:0000256" key="8">
    <source>
        <dbReference type="ARBA" id="ARBA00022857"/>
    </source>
</evidence>
<feature type="binding site" evidence="12">
    <location>
        <position position="101"/>
    </location>
    <ligand>
        <name>NADPH</name>
        <dbReference type="ChEBI" id="CHEBI:57783"/>
    </ligand>
</feature>
<evidence type="ECO:0000256" key="13">
    <source>
        <dbReference type="RuleBase" id="RU000579"/>
    </source>
</evidence>
<name>A0A9D1EY01_9BACT</name>
<dbReference type="SUPFAM" id="SSF55347">
    <property type="entry name" value="Glyceraldehyde-3-phosphate dehydrogenase-like, C-terminal domain"/>
    <property type="match status" value="1"/>
</dbReference>
<comment type="pathway">
    <text evidence="2 13">Amino-acid biosynthesis; L-methionine biosynthesis via de novo pathway; L-homoserine from L-aspartate: step 3/3.</text>
</comment>
<evidence type="ECO:0000256" key="4">
    <source>
        <dbReference type="ARBA" id="ARBA00013213"/>
    </source>
</evidence>
<proteinExistence type="inferred from homology"/>
<comment type="similarity">
    <text evidence="3 14">Belongs to the homoserine dehydrogenase family.</text>
</comment>
<evidence type="ECO:0000256" key="2">
    <source>
        <dbReference type="ARBA" id="ARBA00005062"/>
    </source>
</evidence>
<sequence>MEKSNKKIKIGLIGLGTVGSGVFKTLKSFGNVEVTKIAVKNISKPRNIEGLNNSIVTDKPFEVVNDPDIDIVVELIGGIEPAFELIKTAIKNGKHIVTANKELLAKKGEELFNFAEEYNKVILYEAAIAGGIPIIMPIKTILAGNKITRIEAILNGTTNYILTKMDVQGASYDCVLKEAQELGYAEADPTGDVEGFDAAYKITTLATLAFKKRIKIENVYREGITKIRAQDMHAANDLGYKIKLIASAYLDEDNNADVRVHPMLVSKKSTLAHIDYVTNAVSLSGHPMGSITLSGPGAGEFPTASSVVGDILAIAAEVGKTDYLLPMMRCNHSEDAFPVNILETENKYYLSINAKNSKGVIGKIGKICEENDISLASIVQRGVSEDNTADITVITELCREKDMQKAIETFGKDEFINKVNSLIRVQI</sequence>
<evidence type="ECO:0000256" key="9">
    <source>
        <dbReference type="ARBA" id="ARBA00023002"/>
    </source>
</evidence>
<dbReference type="GO" id="GO:0050661">
    <property type="term" value="F:NADP binding"/>
    <property type="evidence" value="ECO:0007669"/>
    <property type="project" value="InterPro"/>
</dbReference>
<dbReference type="EC" id="1.1.1.3" evidence="4 13"/>
<evidence type="ECO:0000256" key="11">
    <source>
        <dbReference type="PIRSR" id="PIRSR000098-1"/>
    </source>
</evidence>
<dbReference type="GO" id="GO:0009086">
    <property type="term" value="P:methionine biosynthetic process"/>
    <property type="evidence" value="ECO:0007669"/>
    <property type="project" value="UniProtKB-KW"/>
</dbReference>
<keyword evidence="8 12" id="KW-0521">NADP</keyword>
<dbReference type="InterPro" id="IPR045865">
    <property type="entry name" value="ACT-like_dom_sf"/>
</dbReference>
<dbReference type="InterPro" id="IPR019811">
    <property type="entry name" value="HDH_CS"/>
</dbReference>
<dbReference type="Proteomes" id="UP000823928">
    <property type="component" value="Unassembled WGS sequence"/>
</dbReference>
<gene>
    <name evidence="16" type="ORF">IAC10_03885</name>
</gene>
<feature type="binding site" evidence="12">
    <location>
        <position position="186"/>
    </location>
    <ligand>
        <name>L-homoserine</name>
        <dbReference type="ChEBI" id="CHEBI:57476"/>
    </ligand>
</feature>
<comment type="pathway">
    <text evidence="1 13">Amino-acid biosynthesis; L-threonine biosynthesis; L-threonine from L-aspartate: step 3/5.</text>
</comment>
<accession>A0A9D1EY01</accession>
<keyword evidence="7 13" id="KW-0791">Threonine biosynthesis</keyword>
<comment type="catalytic activity">
    <reaction evidence="13">
        <text>L-homoserine + NADP(+) = L-aspartate 4-semialdehyde + NADPH + H(+)</text>
        <dbReference type="Rhea" id="RHEA:15761"/>
        <dbReference type="ChEBI" id="CHEBI:15378"/>
        <dbReference type="ChEBI" id="CHEBI:57476"/>
        <dbReference type="ChEBI" id="CHEBI:57783"/>
        <dbReference type="ChEBI" id="CHEBI:58349"/>
        <dbReference type="ChEBI" id="CHEBI:537519"/>
        <dbReference type="EC" id="1.1.1.3"/>
    </reaction>
</comment>
<dbReference type="AlphaFoldDB" id="A0A9D1EY01"/>